<dbReference type="InterPro" id="IPR017438">
    <property type="entry name" value="ATP-NAD_kinase_N"/>
</dbReference>
<sequence length="298" mass="32244">MDTTLFHNPNAGEEAHTQEELVALLEEAGLHVQVYGTKGQALRKGLKKLRDLVVIAGGDGTVGRIARSLPERGRRCAVLPLGTANNLARALGPWPSPEHFAAGWAKAAHRHLNLAVAEAEEDGFGEHRFVESVGFGAFAQAVESADEEGLEGVEAGRAIFRRALAEAPVVHAHLRVDDHEQVVETLLVEVMNIPLFGPNLPLAPESRPGNGLLDVVLLPPERRAEMLEWLRAPAAGHPPVEILRGATVTLRWPGGPIRVDDEPQEFDEACTVSFHIEVEPLTFLIPPECLAAPQKARS</sequence>
<name>A0ABR7RRW8_9PROT</name>
<keyword evidence="3" id="KW-0418">Kinase</keyword>
<comment type="caution">
    <text evidence="6">The sequence shown here is derived from an EMBL/GenBank/DDBJ whole genome shotgun (WGS) entry which is preliminary data.</text>
</comment>
<keyword evidence="4" id="KW-0067">ATP-binding</keyword>
<dbReference type="Gene3D" id="2.60.200.40">
    <property type="match status" value="1"/>
</dbReference>
<feature type="domain" description="DAGKc" evidence="5">
    <location>
        <begin position="1"/>
        <end position="121"/>
    </location>
</feature>
<dbReference type="InterPro" id="IPR001206">
    <property type="entry name" value="Diacylglycerol_kinase_cat_dom"/>
</dbReference>
<proteinExistence type="predicted"/>
<dbReference type="InterPro" id="IPR045540">
    <property type="entry name" value="YegS/DAGK_C"/>
</dbReference>
<keyword evidence="1" id="KW-0808">Transferase</keyword>
<dbReference type="SUPFAM" id="SSF111331">
    <property type="entry name" value="NAD kinase/diacylglycerol kinase-like"/>
    <property type="match status" value="1"/>
</dbReference>
<protein>
    <recommendedName>
        <fullName evidence="5">DAGKc domain-containing protein</fullName>
    </recommendedName>
</protein>
<dbReference type="Proteomes" id="UP000626026">
    <property type="component" value="Unassembled WGS sequence"/>
</dbReference>
<gene>
    <name evidence="6" type="ORF">IBL26_21160</name>
</gene>
<dbReference type="PANTHER" id="PTHR12358">
    <property type="entry name" value="SPHINGOSINE KINASE"/>
    <property type="match status" value="1"/>
</dbReference>
<keyword evidence="7" id="KW-1185">Reference proteome</keyword>
<evidence type="ECO:0000313" key="6">
    <source>
        <dbReference type="EMBL" id="MBC9209369.1"/>
    </source>
</evidence>
<evidence type="ECO:0000256" key="1">
    <source>
        <dbReference type="ARBA" id="ARBA00022679"/>
    </source>
</evidence>
<reference evidence="6 7" key="1">
    <citation type="journal article" date="2013" name="Int. J. Syst. Evol. Microbiol.">
        <title>Roseomonas aerophila sp. nov., isolated from air.</title>
        <authorList>
            <person name="Kim S.J."/>
            <person name="Weon H.Y."/>
            <person name="Ahn J.H."/>
            <person name="Hong S.B."/>
            <person name="Seok S.J."/>
            <person name="Whang K.S."/>
            <person name="Kwon S.W."/>
        </authorList>
    </citation>
    <scope>NUCLEOTIDE SEQUENCE [LARGE SCALE GENOMIC DNA]</scope>
    <source>
        <strain evidence="6 7">NBRC 108923</strain>
    </source>
</reference>
<evidence type="ECO:0000259" key="5">
    <source>
        <dbReference type="PROSITE" id="PS50146"/>
    </source>
</evidence>
<dbReference type="InterPro" id="IPR050187">
    <property type="entry name" value="Lipid_Phosphate_FormReg"/>
</dbReference>
<dbReference type="InterPro" id="IPR016064">
    <property type="entry name" value="NAD/diacylglycerol_kinase_sf"/>
</dbReference>
<evidence type="ECO:0000256" key="4">
    <source>
        <dbReference type="ARBA" id="ARBA00022840"/>
    </source>
</evidence>
<dbReference type="EMBL" id="JACTVA010000053">
    <property type="protein sequence ID" value="MBC9209369.1"/>
    <property type="molecule type" value="Genomic_DNA"/>
</dbReference>
<dbReference type="SMART" id="SM00046">
    <property type="entry name" value="DAGKc"/>
    <property type="match status" value="1"/>
</dbReference>
<organism evidence="6 7">
    <name type="scientific">Teichococcus aerophilus</name>
    <dbReference type="NCBI Taxonomy" id="1224513"/>
    <lineage>
        <taxon>Bacteria</taxon>
        <taxon>Pseudomonadati</taxon>
        <taxon>Pseudomonadota</taxon>
        <taxon>Alphaproteobacteria</taxon>
        <taxon>Acetobacterales</taxon>
        <taxon>Roseomonadaceae</taxon>
        <taxon>Roseomonas</taxon>
    </lineage>
</organism>
<accession>A0ABR7RRW8</accession>
<dbReference type="PANTHER" id="PTHR12358:SF54">
    <property type="entry name" value="SPHINGOSINE KINASE RELATED PROTEIN"/>
    <property type="match status" value="1"/>
</dbReference>
<dbReference type="Pfam" id="PF00781">
    <property type="entry name" value="DAGK_cat"/>
    <property type="match status" value="1"/>
</dbReference>
<dbReference type="PROSITE" id="PS50146">
    <property type="entry name" value="DAGK"/>
    <property type="match status" value="1"/>
</dbReference>
<dbReference type="Pfam" id="PF19279">
    <property type="entry name" value="YegS_C"/>
    <property type="match status" value="1"/>
</dbReference>
<evidence type="ECO:0000256" key="2">
    <source>
        <dbReference type="ARBA" id="ARBA00022741"/>
    </source>
</evidence>
<evidence type="ECO:0000313" key="7">
    <source>
        <dbReference type="Proteomes" id="UP000626026"/>
    </source>
</evidence>
<dbReference type="Gene3D" id="3.40.50.10330">
    <property type="entry name" value="Probable inorganic polyphosphate/atp-NAD kinase, domain 1"/>
    <property type="match status" value="1"/>
</dbReference>
<dbReference type="RefSeq" id="WP_187786504.1">
    <property type="nucleotide sequence ID" value="NZ_JACTVA010000053.1"/>
</dbReference>
<keyword evidence="2" id="KW-0547">Nucleotide-binding</keyword>
<evidence type="ECO:0000256" key="3">
    <source>
        <dbReference type="ARBA" id="ARBA00022777"/>
    </source>
</evidence>